<gene>
    <name evidence="2" type="ORF">GCM10025867_46860</name>
</gene>
<protein>
    <recommendedName>
        <fullName evidence="4">DUF3883 domain-containing protein</fullName>
    </recommendedName>
</protein>
<organism evidence="2 3">
    <name type="scientific">Frondihabitans sucicola</name>
    <dbReference type="NCBI Taxonomy" id="1268041"/>
    <lineage>
        <taxon>Bacteria</taxon>
        <taxon>Bacillati</taxon>
        <taxon>Actinomycetota</taxon>
        <taxon>Actinomycetes</taxon>
        <taxon>Micrococcales</taxon>
        <taxon>Microbacteriaceae</taxon>
        <taxon>Frondihabitans</taxon>
    </lineage>
</organism>
<keyword evidence="2" id="KW-0614">Plasmid</keyword>
<proteinExistence type="predicted"/>
<evidence type="ECO:0008006" key="4">
    <source>
        <dbReference type="Google" id="ProtNLM"/>
    </source>
</evidence>
<feature type="region of interest" description="Disordered" evidence="1">
    <location>
        <begin position="1"/>
        <end position="102"/>
    </location>
</feature>
<reference evidence="3" key="1">
    <citation type="journal article" date="2019" name="Int. J. Syst. Evol. Microbiol.">
        <title>The Global Catalogue of Microorganisms (GCM) 10K type strain sequencing project: providing services to taxonomists for standard genome sequencing and annotation.</title>
        <authorList>
            <consortium name="The Broad Institute Genomics Platform"/>
            <consortium name="The Broad Institute Genome Sequencing Center for Infectious Disease"/>
            <person name="Wu L."/>
            <person name="Ma J."/>
        </authorList>
    </citation>
    <scope>NUCLEOTIDE SEQUENCE [LARGE SCALE GENOMIC DNA]</scope>
    <source>
        <strain evidence="3">NBRC 108728</strain>
    </source>
</reference>
<geneLocation type="plasmid" evidence="2 3">
    <name>pNBRC108728a</name>
</geneLocation>
<dbReference type="EMBL" id="AP027733">
    <property type="protein sequence ID" value="BDZ52445.1"/>
    <property type="molecule type" value="Genomic_DNA"/>
</dbReference>
<feature type="compositionally biased region" description="Basic and acidic residues" evidence="1">
    <location>
        <begin position="37"/>
        <end position="46"/>
    </location>
</feature>
<sequence>MARQSRPPMEPSAAMLPGQAGTRADYVDDDTFAARAQQREDRRIADEVYAEELPQRSADAARTTPRTIEDAANPRMSRELPGADELRKRPTSRRKKDLAKNKGEWLRALPKTRFGAIRVATENHQKLEQVNEYLAAVAGDSQSDSLPAPVKRQIRQLDLAIQDQERTNQREHIVYAPAFSPFEAGSSREAYLRRIQDTIDNNGTMDFDRYIVGDHSMSNLESEYKAEIAFEIKTRSGAYLGSSDTKPDALHMLPRGRVLQPVAILRDVPYVREDGSTGYWNRVVQFEDVTN</sequence>
<name>A0ABN6Y8Z5_9MICO</name>
<keyword evidence="3" id="KW-1185">Reference proteome</keyword>
<evidence type="ECO:0000313" key="3">
    <source>
        <dbReference type="Proteomes" id="UP001321486"/>
    </source>
</evidence>
<evidence type="ECO:0000313" key="2">
    <source>
        <dbReference type="EMBL" id="BDZ52445.1"/>
    </source>
</evidence>
<evidence type="ECO:0000256" key="1">
    <source>
        <dbReference type="SAM" id="MobiDB-lite"/>
    </source>
</evidence>
<dbReference type="Proteomes" id="UP001321486">
    <property type="component" value="Plasmid pNBRC108728a"/>
</dbReference>
<accession>A0ABN6Y8Z5</accession>
<dbReference type="RefSeq" id="WP_286347295.1">
    <property type="nucleotide sequence ID" value="NZ_AP027733.1"/>
</dbReference>